<accession>A0A6L3VAR0</accession>
<evidence type="ECO:0000256" key="1">
    <source>
        <dbReference type="SAM" id="MobiDB-lite"/>
    </source>
</evidence>
<evidence type="ECO:0000313" key="4">
    <source>
        <dbReference type="Proteomes" id="UP000481030"/>
    </source>
</evidence>
<feature type="chain" id="PRO_5027038413" evidence="2">
    <location>
        <begin position="28"/>
        <end position="234"/>
    </location>
</feature>
<evidence type="ECO:0000313" key="3">
    <source>
        <dbReference type="EMBL" id="KAB2336592.1"/>
    </source>
</evidence>
<dbReference type="Proteomes" id="UP000481030">
    <property type="component" value="Unassembled WGS sequence"/>
</dbReference>
<comment type="caution">
    <text evidence="3">The sequence shown here is derived from an EMBL/GenBank/DDBJ whole genome shotgun (WGS) entry which is preliminary data.</text>
</comment>
<reference evidence="3 4" key="1">
    <citation type="journal article" date="2016" name="Antonie Van Leeuwenhoek">
        <title>Bacillus depressus sp. nov., isolated from soil of a sunflower field.</title>
        <authorList>
            <person name="Wei X."/>
            <person name="Xin D."/>
            <person name="Xin Y."/>
            <person name="Zhang H."/>
            <person name="Wang T."/>
            <person name="Zhang J."/>
        </authorList>
    </citation>
    <scope>NUCLEOTIDE SEQUENCE [LARGE SCALE GENOMIC DNA]</scope>
    <source>
        <strain evidence="3 4">BZ1</strain>
    </source>
</reference>
<feature type="region of interest" description="Disordered" evidence="1">
    <location>
        <begin position="158"/>
        <end position="200"/>
    </location>
</feature>
<evidence type="ECO:0000256" key="2">
    <source>
        <dbReference type="SAM" id="SignalP"/>
    </source>
</evidence>
<dbReference type="OrthoDB" id="1432909at2"/>
<feature type="signal peptide" evidence="2">
    <location>
        <begin position="1"/>
        <end position="27"/>
    </location>
</feature>
<protein>
    <submittedName>
        <fullName evidence="3">Uncharacterized protein</fullName>
    </submittedName>
</protein>
<dbReference type="EMBL" id="WBOS01000003">
    <property type="protein sequence ID" value="KAB2336592.1"/>
    <property type="molecule type" value="Genomic_DNA"/>
</dbReference>
<dbReference type="AlphaFoldDB" id="A0A6L3VAR0"/>
<sequence length="234" mass="26016">MNKHIRTKISMFLVFVLVFSYSTSSLAISNENPIQDFEKMSLEDFGSFEDIPQELLDPDYYAEDEIMYIPEEYLNPYHPDAIDTTFMYGNTGNGEFQTFAFAIPAAAGVYFIPGIGQIAITATGVLIIGGATIVAGSWLYNKVAAYFAEKAYEKAKKDGAKTANHSTQSTSTKSSLPTTGKALSSKDLKDSKGVKQRRYYDKNGKADVDIDYRHAGNFKFPHRHTWTNGVRSGH</sequence>
<organism evidence="3 4">
    <name type="scientific">Cytobacillus depressus</name>
    <dbReference type="NCBI Taxonomy" id="1602942"/>
    <lineage>
        <taxon>Bacteria</taxon>
        <taxon>Bacillati</taxon>
        <taxon>Bacillota</taxon>
        <taxon>Bacilli</taxon>
        <taxon>Bacillales</taxon>
        <taxon>Bacillaceae</taxon>
        <taxon>Cytobacillus</taxon>
    </lineage>
</organism>
<keyword evidence="4" id="KW-1185">Reference proteome</keyword>
<proteinExistence type="predicted"/>
<name>A0A6L3VAR0_9BACI</name>
<keyword evidence="2" id="KW-0732">Signal</keyword>
<feature type="compositionally biased region" description="Polar residues" evidence="1">
    <location>
        <begin position="163"/>
        <end position="182"/>
    </location>
</feature>
<feature type="compositionally biased region" description="Basic and acidic residues" evidence="1">
    <location>
        <begin position="184"/>
        <end position="200"/>
    </location>
</feature>
<dbReference type="RefSeq" id="WP_151534546.1">
    <property type="nucleotide sequence ID" value="NZ_WBOS01000003.1"/>
</dbReference>
<gene>
    <name evidence="3" type="ORF">F7731_09505</name>
</gene>